<keyword evidence="4 5" id="KW-0949">S-adenosyl-L-methionine</keyword>
<dbReference type="InterPro" id="IPR022641">
    <property type="entry name" value="CheR_N"/>
</dbReference>
<comment type="function">
    <text evidence="5">Methylation of the membrane-bound methyl-accepting chemotaxis proteins (MCP) to form gamma-glutamyl methyl ester residues in MCP.</text>
</comment>
<feature type="binding site" evidence="6">
    <location>
        <position position="138"/>
    </location>
    <ligand>
        <name>S-adenosyl-L-methionine</name>
        <dbReference type="ChEBI" id="CHEBI:59789"/>
    </ligand>
</feature>
<proteinExistence type="predicted"/>
<evidence type="ECO:0000256" key="2">
    <source>
        <dbReference type="ARBA" id="ARBA00022603"/>
    </source>
</evidence>
<dbReference type="Gene3D" id="3.40.50.150">
    <property type="entry name" value="Vaccinia Virus protein VP39"/>
    <property type="match status" value="1"/>
</dbReference>
<dbReference type="PANTHER" id="PTHR24422:SF19">
    <property type="entry name" value="CHEMOTAXIS PROTEIN METHYLTRANSFERASE"/>
    <property type="match status" value="1"/>
</dbReference>
<dbReference type="InterPro" id="IPR026024">
    <property type="entry name" value="Chemotaxis_MeTrfase_CheR"/>
</dbReference>
<keyword evidence="2 5" id="KW-0489">Methyltransferase</keyword>
<dbReference type="SUPFAM" id="SSF47757">
    <property type="entry name" value="Chemotaxis receptor methyltransferase CheR, N-terminal domain"/>
    <property type="match status" value="1"/>
</dbReference>
<dbReference type="InterPro" id="IPR022642">
    <property type="entry name" value="CheR_C"/>
</dbReference>
<feature type="domain" description="CheR-type methyltransferase" evidence="7">
    <location>
        <begin position="17"/>
        <end position="274"/>
    </location>
</feature>
<dbReference type="InterPro" id="IPR036804">
    <property type="entry name" value="CheR_N_sf"/>
</dbReference>
<accession>A0A975G123</accession>
<dbReference type="KEGG" id="caul:KCG34_23695"/>
<feature type="binding site" evidence="6">
    <location>
        <position position="164"/>
    </location>
    <ligand>
        <name>S-adenosyl-L-methionine</name>
        <dbReference type="ChEBI" id="CHEBI:59789"/>
    </ligand>
</feature>
<dbReference type="EC" id="2.1.1.80" evidence="5"/>
<sequence>MSLAVRPTSAASRQESVVDGEYPFTADDFRRIAALLYDTAGITLSDSKTALVYSRLAKRLRLLGLSSFRDYCKLVEGPNGHEERQDMLRALTTNVTRFFREPHHFDHLLQNVIQPAIDGVRRGARLRIWSAGCSSGQEPYSMALTILSALPDAPNYDVKILATDIDTNVIAKGLAASYAEELVDAIPTSVRSKWMERDPDEPRNWRMGEAARALVAFKPLNLMGDWPMKGQFQAIFCRNVVIYFDEPTQERIFRRFHGLLTPGGRLYVGHSERVGVPGFETDGLTTYRHVRG</sequence>
<dbReference type="RefSeq" id="WP_211938052.1">
    <property type="nucleotide sequence ID" value="NZ_CP073078.1"/>
</dbReference>
<dbReference type="Gene3D" id="1.10.155.10">
    <property type="entry name" value="Chemotaxis receptor methyltransferase CheR, N-terminal domain"/>
    <property type="match status" value="1"/>
</dbReference>
<dbReference type="PROSITE" id="PS50123">
    <property type="entry name" value="CHER"/>
    <property type="match status" value="1"/>
</dbReference>
<feature type="binding site" evidence="6">
    <location>
        <begin position="238"/>
        <end position="239"/>
    </location>
    <ligand>
        <name>S-adenosyl-L-methionine</name>
        <dbReference type="ChEBI" id="CHEBI:59789"/>
    </ligand>
</feature>
<evidence type="ECO:0000256" key="4">
    <source>
        <dbReference type="ARBA" id="ARBA00022691"/>
    </source>
</evidence>
<evidence type="ECO:0000256" key="1">
    <source>
        <dbReference type="ARBA" id="ARBA00001541"/>
    </source>
</evidence>
<name>A0A975G123_9CAUL</name>
<dbReference type="GO" id="GO:0032259">
    <property type="term" value="P:methylation"/>
    <property type="evidence" value="ECO:0007669"/>
    <property type="project" value="UniProtKB-KW"/>
</dbReference>
<comment type="catalytic activity">
    <reaction evidence="1 5">
        <text>L-glutamyl-[protein] + S-adenosyl-L-methionine = [protein]-L-glutamate 5-O-methyl ester + S-adenosyl-L-homocysteine</text>
        <dbReference type="Rhea" id="RHEA:24452"/>
        <dbReference type="Rhea" id="RHEA-COMP:10208"/>
        <dbReference type="Rhea" id="RHEA-COMP:10311"/>
        <dbReference type="ChEBI" id="CHEBI:29973"/>
        <dbReference type="ChEBI" id="CHEBI:57856"/>
        <dbReference type="ChEBI" id="CHEBI:59789"/>
        <dbReference type="ChEBI" id="CHEBI:82795"/>
        <dbReference type="EC" id="2.1.1.80"/>
    </reaction>
</comment>
<feature type="binding site" evidence="6">
    <location>
        <begin position="221"/>
        <end position="222"/>
    </location>
    <ligand>
        <name>S-adenosyl-L-methionine</name>
        <dbReference type="ChEBI" id="CHEBI:59789"/>
    </ligand>
</feature>
<dbReference type="InterPro" id="IPR050903">
    <property type="entry name" value="Bact_Chemotaxis_MeTrfase"/>
</dbReference>
<dbReference type="PRINTS" id="PR00996">
    <property type="entry name" value="CHERMTFRASE"/>
</dbReference>
<dbReference type="SUPFAM" id="SSF53335">
    <property type="entry name" value="S-adenosyl-L-methionine-dependent methyltransferases"/>
    <property type="match status" value="1"/>
</dbReference>
<dbReference type="InterPro" id="IPR029063">
    <property type="entry name" value="SAM-dependent_MTases_sf"/>
</dbReference>
<gene>
    <name evidence="8" type="ORF">KCG34_23695</name>
</gene>
<evidence type="ECO:0000256" key="6">
    <source>
        <dbReference type="PIRSR" id="PIRSR000410-1"/>
    </source>
</evidence>
<feature type="binding site" evidence="6">
    <location>
        <position position="94"/>
    </location>
    <ligand>
        <name>S-adenosyl-L-methionine</name>
        <dbReference type="ChEBI" id="CHEBI:59789"/>
    </ligand>
</feature>
<feature type="binding site" evidence="6">
    <location>
        <position position="100"/>
    </location>
    <ligand>
        <name>S-adenosyl-L-methionine</name>
        <dbReference type="ChEBI" id="CHEBI:59789"/>
    </ligand>
</feature>
<feature type="binding site" evidence="6">
    <location>
        <position position="96"/>
    </location>
    <ligand>
        <name>S-adenosyl-L-methionine</name>
        <dbReference type="ChEBI" id="CHEBI:59789"/>
    </ligand>
</feature>
<dbReference type="PANTHER" id="PTHR24422">
    <property type="entry name" value="CHEMOTAXIS PROTEIN METHYLTRANSFERASE"/>
    <property type="match status" value="1"/>
</dbReference>
<dbReference type="EMBL" id="CP073078">
    <property type="protein sequence ID" value="QUD88001.1"/>
    <property type="molecule type" value="Genomic_DNA"/>
</dbReference>
<dbReference type="Proteomes" id="UP000676409">
    <property type="component" value="Chromosome"/>
</dbReference>
<dbReference type="SMART" id="SM00138">
    <property type="entry name" value="MeTrc"/>
    <property type="match status" value="1"/>
</dbReference>
<dbReference type="AlphaFoldDB" id="A0A975G123"/>
<evidence type="ECO:0000259" key="7">
    <source>
        <dbReference type="PROSITE" id="PS50123"/>
    </source>
</evidence>
<reference evidence="8" key="1">
    <citation type="submission" date="2021-04" db="EMBL/GenBank/DDBJ databases">
        <title>The complete genome sequence of Caulobacter sp. S6.</title>
        <authorList>
            <person name="Tang Y."/>
            <person name="Ouyang W."/>
            <person name="Liu Q."/>
            <person name="Huang B."/>
            <person name="Guo Z."/>
            <person name="Lei P."/>
        </authorList>
    </citation>
    <scope>NUCLEOTIDE SEQUENCE</scope>
    <source>
        <strain evidence="8">S6</strain>
    </source>
</reference>
<evidence type="ECO:0000313" key="9">
    <source>
        <dbReference type="Proteomes" id="UP000676409"/>
    </source>
</evidence>
<keyword evidence="3 5" id="KW-0808">Transferase</keyword>
<evidence type="ECO:0000313" key="8">
    <source>
        <dbReference type="EMBL" id="QUD88001.1"/>
    </source>
</evidence>
<dbReference type="Pfam" id="PF03705">
    <property type="entry name" value="CheR_N"/>
    <property type="match status" value="1"/>
</dbReference>
<dbReference type="PIRSF" id="PIRSF000410">
    <property type="entry name" value="CheR"/>
    <property type="match status" value="1"/>
</dbReference>
<organism evidence="8 9">
    <name type="scientific">Phenylobacterium montanum</name>
    <dbReference type="NCBI Taxonomy" id="2823693"/>
    <lineage>
        <taxon>Bacteria</taxon>
        <taxon>Pseudomonadati</taxon>
        <taxon>Pseudomonadota</taxon>
        <taxon>Alphaproteobacteria</taxon>
        <taxon>Caulobacterales</taxon>
        <taxon>Caulobacteraceae</taxon>
        <taxon>Phenylobacterium</taxon>
    </lineage>
</organism>
<evidence type="ECO:0000256" key="3">
    <source>
        <dbReference type="ARBA" id="ARBA00022679"/>
    </source>
</evidence>
<keyword evidence="9" id="KW-1185">Reference proteome</keyword>
<dbReference type="Pfam" id="PF01739">
    <property type="entry name" value="CheR"/>
    <property type="match status" value="1"/>
</dbReference>
<dbReference type="GO" id="GO:0008983">
    <property type="term" value="F:protein-glutamate O-methyltransferase activity"/>
    <property type="evidence" value="ECO:0007669"/>
    <property type="project" value="UniProtKB-EC"/>
</dbReference>
<evidence type="ECO:0000256" key="5">
    <source>
        <dbReference type="PIRNR" id="PIRNR000410"/>
    </source>
</evidence>
<dbReference type="InterPro" id="IPR000780">
    <property type="entry name" value="CheR_MeTrfase"/>
</dbReference>
<protein>
    <recommendedName>
        <fullName evidence="5">Chemotaxis protein methyltransferase</fullName>
        <ecNumber evidence="5">2.1.1.80</ecNumber>
    </recommendedName>
</protein>